<proteinExistence type="predicted"/>
<protein>
    <recommendedName>
        <fullName evidence="2">PrcB C-terminal domain-containing protein</fullName>
    </recommendedName>
</protein>
<gene>
    <name evidence="3" type="ORF">UABAM_06176</name>
</gene>
<reference evidence="3 4" key="1">
    <citation type="submission" date="2019-08" db="EMBL/GenBank/DDBJ databases">
        <title>Complete genome sequence of Candidatus Uab amorphum.</title>
        <authorList>
            <person name="Shiratori T."/>
            <person name="Suzuki S."/>
            <person name="Kakizawa Y."/>
            <person name="Ishida K."/>
        </authorList>
    </citation>
    <scope>NUCLEOTIDE SEQUENCE [LARGE SCALE GENOMIC DNA]</scope>
    <source>
        <strain evidence="3 4">SRT547</strain>
    </source>
</reference>
<accession>A0A5S9IUV9</accession>
<dbReference type="EMBL" id="AP019860">
    <property type="protein sequence ID" value="BBM87761.1"/>
    <property type="molecule type" value="Genomic_DNA"/>
</dbReference>
<feature type="compositionally biased region" description="Low complexity" evidence="1">
    <location>
        <begin position="32"/>
        <end position="42"/>
    </location>
</feature>
<evidence type="ECO:0000313" key="4">
    <source>
        <dbReference type="Proteomes" id="UP000326354"/>
    </source>
</evidence>
<sequence>MFYYRNILLVILCLCVIGCNPKPENTPDKSQNNENNTQQDNNTQEKKVEFTTISQGANCGHNEKKDYVITNEDEWKKLWAQVHANMEPKPELPKIDFEKETVIAVFKGQQSSGGHSINVAEVMIKGDACTTQVKEVNPDPGGMMSMGFCQPYHIVKVPKMEAKVSFKRK</sequence>
<name>A0A5S9IUV9_UABAM</name>
<feature type="region of interest" description="Disordered" evidence="1">
    <location>
        <begin position="24"/>
        <end position="44"/>
    </location>
</feature>
<organism evidence="3 4">
    <name type="scientific">Uabimicrobium amorphum</name>
    <dbReference type="NCBI Taxonomy" id="2596890"/>
    <lineage>
        <taxon>Bacteria</taxon>
        <taxon>Pseudomonadati</taxon>
        <taxon>Planctomycetota</taxon>
        <taxon>Candidatus Uabimicrobiia</taxon>
        <taxon>Candidatus Uabimicrobiales</taxon>
        <taxon>Candidatus Uabimicrobiaceae</taxon>
        <taxon>Candidatus Uabimicrobium</taxon>
    </lineage>
</organism>
<feature type="domain" description="PrcB C-terminal" evidence="2">
    <location>
        <begin position="101"/>
        <end position="158"/>
    </location>
</feature>
<dbReference type="KEGG" id="uam:UABAM_06176"/>
<dbReference type="RefSeq" id="WP_173013664.1">
    <property type="nucleotide sequence ID" value="NZ_AP019860.1"/>
</dbReference>
<keyword evidence="4" id="KW-1185">Reference proteome</keyword>
<dbReference type="Pfam" id="PF14343">
    <property type="entry name" value="PrcB_C"/>
    <property type="match status" value="1"/>
</dbReference>
<dbReference type="Proteomes" id="UP000326354">
    <property type="component" value="Chromosome"/>
</dbReference>
<dbReference type="InterPro" id="IPR025748">
    <property type="entry name" value="PrcB_C_dom"/>
</dbReference>
<evidence type="ECO:0000256" key="1">
    <source>
        <dbReference type="SAM" id="MobiDB-lite"/>
    </source>
</evidence>
<dbReference type="AlphaFoldDB" id="A0A5S9IUV9"/>
<evidence type="ECO:0000313" key="3">
    <source>
        <dbReference type="EMBL" id="BBM87761.1"/>
    </source>
</evidence>
<evidence type="ECO:0000259" key="2">
    <source>
        <dbReference type="Pfam" id="PF14343"/>
    </source>
</evidence>